<proteinExistence type="predicted"/>
<accession>A0A1J0GKY3</accession>
<feature type="active site" description="Proton acceptor" evidence="1">
    <location>
        <position position="151"/>
    </location>
</feature>
<dbReference type="AlphaFoldDB" id="A0A1J0GKY3"/>
<feature type="binding site" evidence="2">
    <location>
        <position position="151"/>
    </location>
    <ligand>
        <name>Co(2+)</name>
        <dbReference type="ChEBI" id="CHEBI:48828"/>
    </ligand>
</feature>
<dbReference type="Gene3D" id="3.40.50.1400">
    <property type="match status" value="2"/>
</dbReference>
<dbReference type="STRING" id="1552.A7L45_18860"/>
<keyword evidence="2" id="KW-0479">Metal-binding</keyword>
<dbReference type="PANTHER" id="PTHR33542:SF3">
    <property type="entry name" value="SIROHYDROCHLORIN FERROCHELATASE, CHLOROPLASTIC"/>
    <property type="match status" value="1"/>
</dbReference>
<feature type="binding site" evidence="2">
    <location>
        <position position="214"/>
    </location>
    <ligand>
        <name>Co(2+)</name>
        <dbReference type="ChEBI" id="CHEBI:48828"/>
    </ligand>
</feature>
<dbReference type="GO" id="GO:0046872">
    <property type="term" value="F:metal ion binding"/>
    <property type="evidence" value="ECO:0007669"/>
    <property type="project" value="UniProtKB-KW"/>
</dbReference>
<feature type="binding site" evidence="2">
    <location>
        <position position="182"/>
    </location>
    <ligand>
        <name>Co(2+)</name>
        <dbReference type="ChEBI" id="CHEBI:48828"/>
    </ligand>
</feature>
<name>A0A1J0GKY3_9CLOT</name>
<dbReference type="EMBL" id="CP015756">
    <property type="protein sequence ID" value="APC41979.1"/>
    <property type="molecule type" value="Genomic_DNA"/>
</dbReference>
<dbReference type="RefSeq" id="WP_071614272.1">
    <property type="nucleotide sequence ID" value="NZ_CP015756.1"/>
</dbReference>
<keyword evidence="4" id="KW-1185">Reference proteome</keyword>
<gene>
    <name evidence="3" type="ORF">A7L45_18860</name>
</gene>
<dbReference type="GO" id="GO:0016852">
    <property type="term" value="F:sirohydrochlorin cobaltochelatase activity"/>
    <property type="evidence" value="ECO:0007669"/>
    <property type="project" value="InterPro"/>
</dbReference>
<dbReference type="CDD" id="cd03413">
    <property type="entry name" value="CbiK_C"/>
    <property type="match status" value="1"/>
</dbReference>
<dbReference type="PANTHER" id="PTHR33542">
    <property type="entry name" value="SIROHYDROCHLORIN FERROCHELATASE, CHLOROPLASTIC"/>
    <property type="match status" value="1"/>
</dbReference>
<dbReference type="Proteomes" id="UP000182569">
    <property type="component" value="Chromosome"/>
</dbReference>
<dbReference type="KEGG" id="ceu:A7L45_18860"/>
<dbReference type="InterPro" id="IPR010388">
    <property type="entry name" value="Anaerobic_Co-chelatase"/>
</dbReference>
<protein>
    <submittedName>
        <fullName evidence="3">Sirohydrochlorin cobaltochelatase</fullName>
    </submittedName>
</protein>
<sequence>MKKAILVVSFGTTYEDTRKVTIDVIENKIKNTFVDYDIRRAFTSHVILKVLKNRDNIYIDTPEEALEKLKNEGYNEVIVQPLHVIPGAEYDYVNNVVNKYKECNAFDNILVGRPLICFKGEEDGVPDDYTIMVDALSNQLPKDDTVILMGHGTSHIANAVYCCFESVLRDRGFKNVHVATVEGYPTLDRVIPNVIAQGTKEVILMPLLLVAGDHVKNDMVGEKEESWKNVLEAEGFKVRIYLHGLGENIAVQDIYIQHINDVINEKFKNVGKTHKGI</sequence>
<dbReference type="InterPro" id="IPR050963">
    <property type="entry name" value="Sirohydro_Cobaltochel/CbiX"/>
</dbReference>
<organism evidence="3 4">
    <name type="scientific">Clostridium estertheticum subsp. estertheticum</name>
    <dbReference type="NCBI Taxonomy" id="1552"/>
    <lineage>
        <taxon>Bacteria</taxon>
        <taxon>Bacillati</taxon>
        <taxon>Bacillota</taxon>
        <taxon>Clostridia</taxon>
        <taxon>Eubacteriales</taxon>
        <taxon>Clostridiaceae</taxon>
        <taxon>Clostridium</taxon>
    </lineage>
</organism>
<dbReference type="SUPFAM" id="SSF53800">
    <property type="entry name" value="Chelatase"/>
    <property type="match status" value="1"/>
</dbReference>
<reference evidence="4" key="1">
    <citation type="journal article" date="2016" name="Front. Microbiol.">
        <title>Complete Genome Sequence of Clostridium estertheticum DSM 8809, a Microbe Identified in Spoiled Vacuum Packed Beef.</title>
        <authorList>
            <person name="Yu Z."/>
            <person name="Gunn L."/>
            <person name="Brennan E."/>
            <person name="Reid R."/>
            <person name="Wall P.G."/>
            <person name="Gaora O.P."/>
            <person name="Hurley D."/>
            <person name="Bolton D."/>
            <person name="Fanning S."/>
        </authorList>
    </citation>
    <scope>NUCLEOTIDE SEQUENCE [LARGE SCALE GENOMIC DNA]</scope>
    <source>
        <strain evidence="4">DSM 8809</strain>
    </source>
</reference>
<dbReference type="CDD" id="cd03412">
    <property type="entry name" value="CbiK_N"/>
    <property type="match status" value="1"/>
</dbReference>
<dbReference type="PIRSF" id="PIRSF033579">
    <property type="entry name" value="Anaer_Co_chel"/>
    <property type="match status" value="1"/>
</dbReference>
<dbReference type="GO" id="GO:0019251">
    <property type="term" value="P:anaerobic cobalamin biosynthetic process"/>
    <property type="evidence" value="ECO:0007669"/>
    <property type="project" value="InterPro"/>
</dbReference>
<dbReference type="Pfam" id="PF06180">
    <property type="entry name" value="CbiK"/>
    <property type="match status" value="1"/>
</dbReference>
<keyword evidence="2" id="KW-0170">Cobalt</keyword>
<evidence type="ECO:0000313" key="4">
    <source>
        <dbReference type="Proteomes" id="UP000182569"/>
    </source>
</evidence>
<dbReference type="OrthoDB" id="9770331at2"/>
<evidence type="ECO:0000256" key="2">
    <source>
        <dbReference type="PIRSR" id="PIRSR033579-3"/>
    </source>
</evidence>
<evidence type="ECO:0000256" key="1">
    <source>
        <dbReference type="PIRSR" id="PIRSR033579-1"/>
    </source>
</evidence>
<evidence type="ECO:0000313" key="3">
    <source>
        <dbReference type="EMBL" id="APC41979.1"/>
    </source>
</evidence>